<gene>
    <name evidence="1" type="ORF">IPV69_20705</name>
</gene>
<proteinExistence type="predicted"/>
<evidence type="ECO:0000313" key="1">
    <source>
        <dbReference type="EMBL" id="QOV88636.1"/>
    </source>
</evidence>
<evidence type="ECO:0000313" key="2">
    <source>
        <dbReference type="Proteomes" id="UP000593765"/>
    </source>
</evidence>
<organism evidence="1 2">
    <name type="scientific">Humisphaera borealis</name>
    <dbReference type="NCBI Taxonomy" id="2807512"/>
    <lineage>
        <taxon>Bacteria</taxon>
        <taxon>Pseudomonadati</taxon>
        <taxon>Planctomycetota</taxon>
        <taxon>Phycisphaerae</taxon>
        <taxon>Tepidisphaerales</taxon>
        <taxon>Tepidisphaeraceae</taxon>
        <taxon>Humisphaera</taxon>
    </lineage>
</organism>
<dbReference type="AlphaFoldDB" id="A0A7M2WT48"/>
<accession>A0A7M2WT48</accession>
<dbReference type="KEGG" id="hbs:IPV69_20705"/>
<name>A0A7M2WT48_9BACT</name>
<dbReference type="EMBL" id="CP063458">
    <property type="protein sequence ID" value="QOV88636.1"/>
    <property type="molecule type" value="Genomic_DNA"/>
</dbReference>
<dbReference type="RefSeq" id="WP_206291630.1">
    <property type="nucleotide sequence ID" value="NZ_CP063458.1"/>
</dbReference>
<keyword evidence="2" id="KW-1185">Reference proteome</keyword>
<reference evidence="1 2" key="1">
    <citation type="submission" date="2020-10" db="EMBL/GenBank/DDBJ databases">
        <title>Wide distribution of Phycisphaera-like planctomycetes from WD2101 soil group in peatlands and genome analysis of the first cultivated representative.</title>
        <authorList>
            <person name="Dedysh S.N."/>
            <person name="Beletsky A.V."/>
            <person name="Ivanova A."/>
            <person name="Kulichevskaya I.S."/>
            <person name="Suzina N.E."/>
            <person name="Philippov D.A."/>
            <person name="Rakitin A.L."/>
            <person name="Mardanov A.V."/>
            <person name="Ravin N.V."/>
        </authorList>
    </citation>
    <scope>NUCLEOTIDE SEQUENCE [LARGE SCALE GENOMIC DNA]</scope>
    <source>
        <strain evidence="1 2">M1803</strain>
    </source>
</reference>
<protein>
    <submittedName>
        <fullName evidence="1">Uncharacterized protein</fullName>
    </submittedName>
</protein>
<sequence length="86" mass="9585">MIDPSHHDQACEALHRAIVHVRFMALNNADHVDIADALDWIELLPTLIASPDDKTSKFREALAELADRVPECRSALTIFDHATAKV</sequence>
<dbReference type="Proteomes" id="UP000593765">
    <property type="component" value="Chromosome"/>
</dbReference>